<sequence>MLFLLLYPLQENKHVKKGMVDILHEGKLVSKTLLISDKEHQY</sequence>
<reference evidence="1 2" key="2">
    <citation type="submission" date="2008-04" db="EMBL/GenBank/DDBJ databases">
        <authorList>
            <person name="Fulton L."/>
            <person name="Clifton S."/>
            <person name="Fulton B."/>
            <person name="Xu J."/>
            <person name="Minx P."/>
            <person name="Pepin K.H."/>
            <person name="Johnson M."/>
            <person name="Thiruvilangam P."/>
            <person name="Bhonagiri V."/>
            <person name="Nash W.E."/>
            <person name="Mardis E.R."/>
            <person name="Wilson R.K."/>
        </authorList>
    </citation>
    <scope>NUCLEOTIDE SEQUENCE [LARGE SCALE GENOMIC DNA]</scope>
    <source>
        <strain evidence="1 2">DSM 17136</strain>
    </source>
</reference>
<protein>
    <submittedName>
        <fullName evidence="1">Uncharacterized protein</fullName>
    </submittedName>
</protein>
<reference evidence="1 2" key="1">
    <citation type="submission" date="2008-04" db="EMBL/GenBank/DDBJ databases">
        <title>Draft genome sequence of Bacteroides coprocola (DSM 17136).</title>
        <authorList>
            <person name="Sudarsanam P."/>
            <person name="Ley R."/>
            <person name="Guruge J."/>
            <person name="Turnbaugh P.J."/>
            <person name="Mahowald M."/>
            <person name="Liep D."/>
            <person name="Gordon J."/>
        </authorList>
    </citation>
    <scope>NUCLEOTIDE SEQUENCE [LARGE SCALE GENOMIC DNA]</scope>
    <source>
        <strain evidence="1 2">DSM 17136</strain>
    </source>
</reference>
<proteinExistence type="predicted"/>
<accession>B3JPM7</accession>
<comment type="caution">
    <text evidence="1">The sequence shown here is derived from an EMBL/GenBank/DDBJ whole genome shotgun (WGS) entry which is preliminary data.</text>
</comment>
<evidence type="ECO:0000313" key="1">
    <source>
        <dbReference type="EMBL" id="EDU99079.1"/>
    </source>
</evidence>
<evidence type="ECO:0000313" key="2">
    <source>
        <dbReference type="Proteomes" id="UP000003146"/>
    </source>
</evidence>
<dbReference type="AlphaFoldDB" id="B3JPM7"/>
<dbReference type="HOGENOM" id="CLU_3247093_0_0_10"/>
<dbReference type="EMBL" id="ABIY02000122">
    <property type="protein sequence ID" value="EDU99079.1"/>
    <property type="molecule type" value="Genomic_DNA"/>
</dbReference>
<dbReference type="STRING" id="470145.BACCOP_03827"/>
<dbReference type="Proteomes" id="UP000003146">
    <property type="component" value="Unassembled WGS sequence"/>
</dbReference>
<name>B3JPM7_9BACT</name>
<gene>
    <name evidence="1" type="ORF">BACCOP_03827</name>
</gene>
<organism evidence="1 2">
    <name type="scientific">Phocaeicola coprocola DSM 17136</name>
    <dbReference type="NCBI Taxonomy" id="470145"/>
    <lineage>
        <taxon>Bacteria</taxon>
        <taxon>Pseudomonadati</taxon>
        <taxon>Bacteroidota</taxon>
        <taxon>Bacteroidia</taxon>
        <taxon>Bacteroidales</taxon>
        <taxon>Bacteroidaceae</taxon>
        <taxon>Phocaeicola</taxon>
    </lineage>
</organism>